<feature type="region of interest" description="Disordered" evidence="1">
    <location>
        <begin position="1"/>
        <end position="36"/>
    </location>
</feature>
<sequence length="85" mass="9122">MSSREGSLDDPARHGRIPAHRRRGVRRARRPGSEETVAAEVRRYVDAGATEVVLTQTGLTGPADQSRTWQVLGGLARASASATAR</sequence>
<feature type="compositionally biased region" description="Basic residues" evidence="1">
    <location>
        <begin position="14"/>
        <end position="30"/>
    </location>
</feature>
<gene>
    <name evidence="2" type="ORF">F8568_004865</name>
</gene>
<name>A0A6I4M6D5_9ACTN</name>
<evidence type="ECO:0000313" key="3">
    <source>
        <dbReference type="Proteomes" id="UP000462055"/>
    </source>
</evidence>
<dbReference type="SUPFAM" id="SSF51679">
    <property type="entry name" value="Bacterial luciferase-like"/>
    <property type="match status" value="1"/>
</dbReference>
<dbReference type="GO" id="GO:0016705">
    <property type="term" value="F:oxidoreductase activity, acting on paired donors, with incorporation or reduction of molecular oxygen"/>
    <property type="evidence" value="ECO:0007669"/>
    <property type="project" value="InterPro"/>
</dbReference>
<organism evidence="2 3">
    <name type="scientific">Actinomadura physcomitrii</name>
    <dbReference type="NCBI Taxonomy" id="2650748"/>
    <lineage>
        <taxon>Bacteria</taxon>
        <taxon>Bacillati</taxon>
        <taxon>Actinomycetota</taxon>
        <taxon>Actinomycetes</taxon>
        <taxon>Streptosporangiales</taxon>
        <taxon>Thermomonosporaceae</taxon>
        <taxon>Actinomadura</taxon>
    </lineage>
</organism>
<evidence type="ECO:0000256" key="1">
    <source>
        <dbReference type="SAM" id="MobiDB-lite"/>
    </source>
</evidence>
<keyword evidence="3" id="KW-1185">Reference proteome</keyword>
<dbReference type="EMBL" id="WBMS02000003">
    <property type="protein sequence ID" value="MVZ99716.1"/>
    <property type="molecule type" value="Genomic_DNA"/>
</dbReference>
<dbReference type="RefSeq" id="WP_151591793.1">
    <property type="nucleotide sequence ID" value="NZ_WBMS02000003.1"/>
</dbReference>
<evidence type="ECO:0000313" key="2">
    <source>
        <dbReference type="EMBL" id="MVZ99716.1"/>
    </source>
</evidence>
<dbReference type="Proteomes" id="UP000462055">
    <property type="component" value="Unassembled WGS sequence"/>
</dbReference>
<reference evidence="2" key="1">
    <citation type="submission" date="2019-12" db="EMBL/GenBank/DDBJ databases">
        <title>Actinomadura physcomitrii sp. nov., a novel actinomycete isolated from moss [Physcomitrium sphaericum (Ludw) Fuernr].</title>
        <authorList>
            <person name="Zhuang X."/>
        </authorList>
    </citation>
    <scope>NUCLEOTIDE SEQUENCE [LARGE SCALE GENOMIC DNA]</scope>
    <source>
        <strain evidence="2">LD22</strain>
    </source>
</reference>
<comment type="caution">
    <text evidence="2">The sequence shown here is derived from an EMBL/GenBank/DDBJ whole genome shotgun (WGS) entry which is preliminary data.</text>
</comment>
<proteinExistence type="predicted"/>
<feature type="compositionally biased region" description="Basic and acidic residues" evidence="1">
    <location>
        <begin position="1"/>
        <end position="13"/>
    </location>
</feature>
<dbReference type="InterPro" id="IPR036661">
    <property type="entry name" value="Luciferase-like_sf"/>
</dbReference>
<protein>
    <submittedName>
        <fullName evidence="2">Uncharacterized protein</fullName>
    </submittedName>
</protein>
<accession>A0A6I4M6D5</accession>
<dbReference type="AlphaFoldDB" id="A0A6I4M6D5"/>